<gene>
    <name evidence="2" type="ORF">HMPREF0604_01980</name>
</gene>
<dbReference type="PANTHER" id="PTHR43236:SF1">
    <property type="entry name" value="BLL7220 PROTEIN"/>
    <property type="match status" value="1"/>
</dbReference>
<keyword evidence="3" id="KW-1185">Reference proteome</keyword>
<sequence>MPDFTARLDYIMNHTMYTNPIPLYAKKKRVEEFAQEISTKLQFNYTDDLFVLVKKLGGKISIGHTSQEDVHSGSILVDKDAKFEIFISPFTSIERDRFTIAHELGHFFLHYPNVREKMGNNEIFRATRYVDLDDKDQQVAEREANWFAASLLMPEEKFKQIYKKGTVDAELEFQVSTSAVNIRAKSLGLL</sequence>
<reference evidence="2 3" key="1">
    <citation type="submission" date="2010-12" db="EMBL/GenBank/DDBJ databases">
        <title>The Genome Sequence of Neisseria mucosa strain C102.</title>
        <authorList>
            <consortium name="The Broad Institute Genome Sequencing Platform"/>
            <person name="Earl A."/>
            <person name="Ward D."/>
            <person name="Feldgarden M."/>
            <person name="Gevers D."/>
            <person name="Sibley C.D."/>
            <person name="Field T.R."/>
            <person name="Grinwis M."/>
            <person name="Eshaghurshan C.S."/>
            <person name="Surette M."/>
            <person name="Young S.K."/>
            <person name="Zeng Q."/>
            <person name="Gargeya S."/>
            <person name="Fitzgerald M."/>
            <person name="Haas B."/>
            <person name="Abouelleil A."/>
            <person name="Alvarado L."/>
            <person name="Arachchi H.M."/>
            <person name="Berlin A."/>
            <person name="Brown A."/>
            <person name="Chapman S.B."/>
            <person name="Chen Z."/>
            <person name="Dunbar C."/>
            <person name="Freedman E."/>
            <person name="Gearin G."/>
            <person name="Gellesch M."/>
            <person name="Goldberg J."/>
            <person name="Griggs A."/>
            <person name="Gujja S."/>
            <person name="Heilman E."/>
            <person name="Heiman D."/>
            <person name="Howarth C."/>
            <person name="Larson L."/>
            <person name="Lui A."/>
            <person name="MacDonald P.J.P."/>
            <person name="Mehta T."/>
            <person name="Montmayeur A."/>
            <person name="Murphy C."/>
            <person name="Neiman D."/>
            <person name="Pearson M."/>
            <person name="Priest M."/>
            <person name="Roberts A."/>
            <person name="Saif S."/>
            <person name="Shea T."/>
            <person name="Shenoy N."/>
            <person name="Sisk P."/>
            <person name="Stolte C."/>
            <person name="Sykes S."/>
            <person name="White J."/>
            <person name="Yandava C."/>
            <person name="Nusbaum C."/>
            <person name="Birren B."/>
        </authorList>
    </citation>
    <scope>NUCLEOTIDE SEQUENCE [LARGE SCALE GENOMIC DNA]</scope>
    <source>
        <strain evidence="2 3">C102</strain>
    </source>
</reference>
<name>A0ABP2KAD6_NEIMU</name>
<dbReference type="Gene3D" id="1.10.10.2910">
    <property type="match status" value="1"/>
</dbReference>
<comment type="caution">
    <text evidence="2">The sequence shown here is derived from an EMBL/GenBank/DDBJ whole genome shotgun (WGS) entry which is preliminary data.</text>
</comment>
<dbReference type="Pfam" id="PF06114">
    <property type="entry name" value="Peptidase_M78"/>
    <property type="match status" value="1"/>
</dbReference>
<protein>
    <recommendedName>
        <fullName evidence="1">IrrE N-terminal-like domain-containing protein</fullName>
    </recommendedName>
</protein>
<dbReference type="InterPro" id="IPR010359">
    <property type="entry name" value="IrrE_HExxH"/>
</dbReference>
<dbReference type="Proteomes" id="UP000003612">
    <property type="component" value="Unassembled WGS sequence"/>
</dbReference>
<evidence type="ECO:0000313" key="2">
    <source>
        <dbReference type="EMBL" id="EFV79854.1"/>
    </source>
</evidence>
<feature type="domain" description="IrrE N-terminal-like" evidence="1">
    <location>
        <begin position="84"/>
        <end position="184"/>
    </location>
</feature>
<organism evidence="2 3">
    <name type="scientific">Neisseria mucosa C102</name>
    <dbReference type="NCBI Taxonomy" id="435832"/>
    <lineage>
        <taxon>Bacteria</taxon>
        <taxon>Pseudomonadati</taxon>
        <taxon>Pseudomonadota</taxon>
        <taxon>Betaproteobacteria</taxon>
        <taxon>Neisseriales</taxon>
        <taxon>Neisseriaceae</taxon>
        <taxon>Neisseria</taxon>
    </lineage>
</organism>
<evidence type="ECO:0000313" key="3">
    <source>
        <dbReference type="Proteomes" id="UP000003612"/>
    </source>
</evidence>
<evidence type="ECO:0000259" key="1">
    <source>
        <dbReference type="Pfam" id="PF06114"/>
    </source>
</evidence>
<dbReference type="EMBL" id="ACRG01000020">
    <property type="protein sequence ID" value="EFV79854.1"/>
    <property type="molecule type" value="Genomic_DNA"/>
</dbReference>
<accession>A0ABP2KAD6</accession>
<dbReference type="InterPro" id="IPR052345">
    <property type="entry name" value="Rad_response_metalloprotease"/>
</dbReference>
<dbReference type="PANTHER" id="PTHR43236">
    <property type="entry name" value="ANTITOXIN HIGA1"/>
    <property type="match status" value="1"/>
</dbReference>
<proteinExistence type="predicted"/>